<dbReference type="PROSITE" id="PS50157">
    <property type="entry name" value="ZINC_FINGER_C2H2_2"/>
    <property type="match status" value="2"/>
</dbReference>
<dbReference type="InterPro" id="IPR013087">
    <property type="entry name" value="Znf_C2H2_type"/>
</dbReference>
<dbReference type="SUPFAM" id="SSF57667">
    <property type="entry name" value="beta-beta-alpha zinc fingers"/>
    <property type="match status" value="1"/>
</dbReference>
<feature type="binding site" evidence="8">
    <location>
        <position position="25"/>
    </location>
    <ligand>
        <name>Zn(2+)</name>
        <dbReference type="ChEBI" id="CHEBI:29105"/>
    </ligand>
</feature>
<dbReference type="PROSITE" id="PS00028">
    <property type="entry name" value="ZINC_FINGER_C2H2_1"/>
    <property type="match status" value="2"/>
</dbReference>
<evidence type="ECO:0000313" key="12">
    <source>
        <dbReference type="Proteomes" id="UP001162164"/>
    </source>
</evidence>
<keyword evidence="5 8" id="KW-0862">Zinc</keyword>
<dbReference type="EMBL" id="JAPWTJ010000004">
    <property type="protein sequence ID" value="KAJ8986018.1"/>
    <property type="molecule type" value="Genomic_DNA"/>
</dbReference>
<evidence type="ECO:0000259" key="9">
    <source>
        <dbReference type="PROSITE" id="PS50157"/>
    </source>
</evidence>
<evidence type="ECO:0000256" key="5">
    <source>
        <dbReference type="ARBA" id="ARBA00022833"/>
    </source>
</evidence>
<dbReference type="PROSITE" id="PS51915">
    <property type="entry name" value="ZAD"/>
    <property type="match status" value="1"/>
</dbReference>
<keyword evidence="4 7" id="KW-0863">Zinc-finger</keyword>
<keyword evidence="3" id="KW-0677">Repeat</keyword>
<keyword evidence="12" id="KW-1185">Reference proteome</keyword>
<dbReference type="Pfam" id="PF00096">
    <property type="entry name" value="zf-C2H2"/>
    <property type="match status" value="2"/>
</dbReference>
<feature type="domain" description="C2H2-type" evidence="9">
    <location>
        <begin position="352"/>
        <end position="379"/>
    </location>
</feature>
<evidence type="ECO:0000256" key="6">
    <source>
        <dbReference type="ARBA" id="ARBA00023242"/>
    </source>
</evidence>
<dbReference type="Proteomes" id="UP001162164">
    <property type="component" value="Unassembled WGS sequence"/>
</dbReference>
<feature type="binding site" evidence="8">
    <location>
        <position position="65"/>
    </location>
    <ligand>
        <name>Zn(2+)</name>
        <dbReference type="ChEBI" id="CHEBI:29105"/>
    </ligand>
</feature>
<evidence type="ECO:0000256" key="8">
    <source>
        <dbReference type="PROSITE-ProRule" id="PRU01263"/>
    </source>
</evidence>
<dbReference type="PANTHER" id="PTHR24394">
    <property type="entry name" value="ZINC FINGER PROTEIN"/>
    <property type="match status" value="1"/>
</dbReference>
<dbReference type="SUPFAM" id="SSF57716">
    <property type="entry name" value="Glucocorticoid receptor-like (DNA-binding domain)"/>
    <property type="match status" value="1"/>
</dbReference>
<sequence>MVLPPENMNDDFRALTGLERICRTCLSEKNFEDLRSLFDRSLGAQLSEITAVKVEPNDGLPSNMCSDCYLTLNLAINFKDQCWKSENHLRSALSPSQTLYRSITILGSNTEDLRIQNFDDLDSSLLKHGTINHELLLPESIEITSNFGNGKHESEMIFIQTEIPEKKDNYINTSIPDSLEHIICSNKVEKAQIVPNTLVQSCDNGLDNSTKFENNQVIPGPGVQAGVLQKENIFIDPNIPVPLDLIECVSTEMPDTGNTIENGNCNIVAVSDKTENTQNEQHKDEQLPKVALQEPKHSSRIFFDCQYCEKYFKNAAALEIHLLKHGKKLKCEVCTMKIFRDHIIKHKDYRPFGCKVCGKSFSAPASLTKHMRIHEGKRKYLCTICGKRFYELTHLTVGNLPIPSC</sequence>
<dbReference type="Gene3D" id="3.40.1800.20">
    <property type="match status" value="1"/>
</dbReference>
<keyword evidence="2 8" id="KW-0479">Metal-binding</keyword>
<accession>A0ABQ9K8R0</accession>
<dbReference type="SMART" id="SM00355">
    <property type="entry name" value="ZnF_C2H2"/>
    <property type="match status" value="3"/>
</dbReference>
<proteinExistence type="predicted"/>
<gene>
    <name evidence="11" type="ORF">NQ317_013902</name>
</gene>
<comment type="caution">
    <text evidence="11">The sequence shown here is derived from an EMBL/GenBank/DDBJ whole genome shotgun (WGS) entry which is preliminary data.</text>
</comment>
<feature type="domain" description="ZAD" evidence="10">
    <location>
        <begin position="20"/>
        <end position="92"/>
    </location>
</feature>
<keyword evidence="6" id="KW-0539">Nucleus</keyword>
<dbReference type="InterPro" id="IPR036236">
    <property type="entry name" value="Znf_C2H2_sf"/>
</dbReference>
<feature type="binding site" evidence="8">
    <location>
        <position position="68"/>
    </location>
    <ligand>
        <name>Zn(2+)</name>
        <dbReference type="ChEBI" id="CHEBI:29105"/>
    </ligand>
</feature>
<dbReference type="Pfam" id="PF07776">
    <property type="entry name" value="zf-AD"/>
    <property type="match status" value="1"/>
</dbReference>
<dbReference type="SMART" id="SM00868">
    <property type="entry name" value="zf-AD"/>
    <property type="match status" value="1"/>
</dbReference>
<evidence type="ECO:0000256" key="4">
    <source>
        <dbReference type="ARBA" id="ARBA00022771"/>
    </source>
</evidence>
<feature type="domain" description="C2H2-type" evidence="9">
    <location>
        <begin position="303"/>
        <end position="330"/>
    </location>
</feature>
<feature type="binding site" evidence="8">
    <location>
        <position position="22"/>
    </location>
    <ligand>
        <name>Zn(2+)</name>
        <dbReference type="ChEBI" id="CHEBI:29105"/>
    </ligand>
</feature>
<dbReference type="Gene3D" id="3.30.160.60">
    <property type="entry name" value="Classic Zinc Finger"/>
    <property type="match status" value="2"/>
</dbReference>
<evidence type="ECO:0000313" key="11">
    <source>
        <dbReference type="EMBL" id="KAJ8986018.1"/>
    </source>
</evidence>
<protein>
    <submittedName>
        <fullName evidence="11">Uncharacterized protein</fullName>
    </submittedName>
</protein>
<evidence type="ECO:0000256" key="1">
    <source>
        <dbReference type="ARBA" id="ARBA00004123"/>
    </source>
</evidence>
<name>A0ABQ9K8R0_9CUCU</name>
<evidence type="ECO:0000256" key="3">
    <source>
        <dbReference type="ARBA" id="ARBA00022737"/>
    </source>
</evidence>
<evidence type="ECO:0000256" key="7">
    <source>
        <dbReference type="PROSITE-ProRule" id="PRU00042"/>
    </source>
</evidence>
<dbReference type="PANTHER" id="PTHR24394:SF29">
    <property type="entry name" value="MYONEURIN"/>
    <property type="match status" value="1"/>
</dbReference>
<dbReference type="InterPro" id="IPR012934">
    <property type="entry name" value="Znf_AD"/>
</dbReference>
<reference evidence="11" key="1">
    <citation type="journal article" date="2023" name="Insect Mol. Biol.">
        <title>Genome sequencing provides insights into the evolution of gene families encoding plant cell wall-degrading enzymes in longhorned beetles.</title>
        <authorList>
            <person name="Shin N.R."/>
            <person name="Okamura Y."/>
            <person name="Kirsch R."/>
            <person name="Pauchet Y."/>
        </authorList>
    </citation>
    <scope>NUCLEOTIDE SEQUENCE</scope>
    <source>
        <strain evidence="11">MMC_N1</strain>
    </source>
</reference>
<comment type="subcellular location">
    <subcellularLocation>
        <location evidence="1">Nucleus</location>
    </subcellularLocation>
</comment>
<evidence type="ECO:0000256" key="2">
    <source>
        <dbReference type="ARBA" id="ARBA00022723"/>
    </source>
</evidence>
<evidence type="ECO:0000259" key="10">
    <source>
        <dbReference type="PROSITE" id="PS51915"/>
    </source>
</evidence>
<organism evidence="11 12">
    <name type="scientific">Molorchus minor</name>
    <dbReference type="NCBI Taxonomy" id="1323400"/>
    <lineage>
        <taxon>Eukaryota</taxon>
        <taxon>Metazoa</taxon>
        <taxon>Ecdysozoa</taxon>
        <taxon>Arthropoda</taxon>
        <taxon>Hexapoda</taxon>
        <taxon>Insecta</taxon>
        <taxon>Pterygota</taxon>
        <taxon>Neoptera</taxon>
        <taxon>Endopterygota</taxon>
        <taxon>Coleoptera</taxon>
        <taxon>Polyphaga</taxon>
        <taxon>Cucujiformia</taxon>
        <taxon>Chrysomeloidea</taxon>
        <taxon>Cerambycidae</taxon>
        <taxon>Lamiinae</taxon>
        <taxon>Monochamini</taxon>
        <taxon>Molorchus</taxon>
    </lineage>
</organism>